<dbReference type="Pfam" id="PF00069">
    <property type="entry name" value="Pkinase"/>
    <property type="match status" value="1"/>
</dbReference>
<evidence type="ECO:0000256" key="4">
    <source>
        <dbReference type="ARBA" id="ARBA00022679"/>
    </source>
</evidence>
<dbReference type="GO" id="GO:0004674">
    <property type="term" value="F:protein serine/threonine kinase activity"/>
    <property type="evidence" value="ECO:0007669"/>
    <property type="project" value="UniProtKB-KW"/>
</dbReference>
<name>A0A9N7RMG9_STRHE</name>
<dbReference type="InterPro" id="IPR000719">
    <property type="entry name" value="Prot_kinase_dom"/>
</dbReference>
<feature type="domain" description="Protein kinase" evidence="13">
    <location>
        <begin position="81"/>
        <end position="355"/>
    </location>
</feature>
<proteinExistence type="predicted"/>
<evidence type="ECO:0000256" key="2">
    <source>
        <dbReference type="ARBA" id="ARBA00022527"/>
    </source>
</evidence>
<evidence type="ECO:0000256" key="12">
    <source>
        <dbReference type="SAM" id="MobiDB-lite"/>
    </source>
</evidence>
<keyword evidence="4" id="KW-0808">Transferase</keyword>
<sequence length="407" mass="45851">MPMGCFSFSNGNRTENNKKTVKVTSGHSSPSRKSGSEYTSQNISDASSASSAKVSLRSLSQRSSNLRVFLFSELKTATRNFSRSLMLGEGGFGPVYRGILRDIVHSDVTVDIAVKRLSSRGFQARIFEHPNLVKLLGYCAEDDERGMQRLLVYEYMPNRSVQDHILGRAHAPLPWAARLKVAQDAARGLAYLHEGMEFQIIFRDFKSSNILLDDQWNAKLSDFGLARLGPADGLSHVSTAVVGTMGYAAPEYIQTGRLTSKSDVWSYGIFLYELITGRRPLDRNRPKNEQMLLDWVRAHLSDMKKFEQILDPKLDGRYEPRSAQRLAAIANRCLLKHPRNRPTMSEVLKMVDRVVESTVMVNESPDIGNLERSLLRKEDGKSKESWRRRLIDHVIGDANKCLGLRST</sequence>
<keyword evidence="15" id="KW-1185">Reference proteome</keyword>
<evidence type="ECO:0000256" key="3">
    <source>
        <dbReference type="ARBA" id="ARBA00022553"/>
    </source>
</evidence>
<evidence type="ECO:0000256" key="5">
    <source>
        <dbReference type="ARBA" id="ARBA00022692"/>
    </source>
</evidence>
<dbReference type="Proteomes" id="UP001153555">
    <property type="component" value="Unassembled WGS sequence"/>
</dbReference>
<dbReference type="InterPro" id="IPR011009">
    <property type="entry name" value="Kinase-like_dom_sf"/>
</dbReference>
<evidence type="ECO:0000259" key="13">
    <source>
        <dbReference type="PROSITE" id="PS50011"/>
    </source>
</evidence>
<accession>A0A9N7RMG9</accession>
<dbReference type="CDD" id="cd14066">
    <property type="entry name" value="STKc_IRAK"/>
    <property type="match status" value="1"/>
</dbReference>
<keyword evidence="6" id="KW-0547">Nucleotide-binding</keyword>
<keyword evidence="10" id="KW-0472">Membrane</keyword>
<evidence type="ECO:0000256" key="10">
    <source>
        <dbReference type="ARBA" id="ARBA00023136"/>
    </source>
</evidence>
<dbReference type="GO" id="GO:0016020">
    <property type="term" value="C:membrane"/>
    <property type="evidence" value="ECO:0007669"/>
    <property type="project" value="UniProtKB-SubCell"/>
</dbReference>
<comment type="subcellular location">
    <subcellularLocation>
        <location evidence="1">Membrane</location>
        <topology evidence="1">Single-pass membrane protein</topology>
    </subcellularLocation>
</comment>
<dbReference type="Gene3D" id="3.30.200.20">
    <property type="entry name" value="Phosphorylase Kinase, domain 1"/>
    <property type="match status" value="1"/>
</dbReference>
<evidence type="ECO:0000256" key="6">
    <source>
        <dbReference type="ARBA" id="ARBA00022741"/>
    </source>
</evidence>
<comment type="caution">
    <text evidence="14">The sequence shown here is derived from an EMBL/GenBank/DDBJ whole genome shotgun (WGS) entry which is preliminary data.</text>
</comment>
<dbReference type="OrthoDB" id="4062651at2759"/>
<keyword evidence="7 14" id="KW-0418">Kinase</keyword>
<dbReference type="FunFam" id="1.10.510.10:FF:000146">
    <property type="entry name" value="LRR receptor-like serine/threonine-protein kinase IOS1"/>
    <property type="match status" value="1"/>
</dbReference>
<dbReference type="AlphaFoldDB" id="A0A9N7RMG9"/>
<evidence type="ECO:0000256" key="9">
    <source>
        <dbReference type="ARBA" id="ARBA00022989"/>
    </source>
</evidence>
<dbReference type="PROSITE" id="PS50011">
    <property type="entry name" value="PROTEIN_KINASE_DOM"/>
    <property type="match status" value="1"/>
</dbReference>
<protein>
    <submittedName>
        <fullName evidence="14">Protein kinase superfamily protein</fullName>
    </submittedName>
</protein>
<feature type="region of interest" description="Disordered" evidence="12">
    <location>
        <begin position="1"/>
        <end position="42"/>
    </location>
</feature>
<dbReference type="Gene3D" id="1.10.510.10">
    <property type="entry name" value="Transferase(Phosphotransferase) domain 1"/>
    <property type="match status" value="1"/>
</dbReference>
<dbReference type="EMBL" id="CACSLK010030644">
    <property type="protein sequence ID" value="CAA0837892.1"/>
    <property type="molecule type" value="Genomic_DNA"/>
</dbReference>
<dbReference type="PANTHER" id="PTHR47989:SF47">
    <property type="entry name" value="SERINE_THREONINE-PROTEIN KINASE PBL28-RELATED"/>
    <property type="match status" value="1"/>
</dbReference>
<evidence type="ECO:0000256" key="1">
    <source>
        <dbReference type="ARBA" id="ARBA00004167"/>
    </source>
</evidence>
<evidence type="ECO:0000256" key="8">
    <source>
        <dbReference type="ARBA" id="ARBA00022840"/>
    </source>
</evidence>
<evidence type="ECO:0000313" key="14">
    <source>
        <dbReference type="EMBL" id="CAA0837892.1"/>
    </source>
</evidence>
<keyword evidence="11" id="KW-0675">Receptor</keyword>
<dbReference type="GO" id="GO:0005524">
    <property type="term" value="F:ATP binding"/>
    <property type="evidence" value="ECO:0007669"/>
    <property type="project" value="UniProtKB-KW"/>
</dbReference>
<keyword evidence="2" id="KW-0723">Serine/threonine-protein kinase</keyword>
<organism evidence="14 15">
    <name type="scientific">Striga hermonthica</name>
    <name type="common">Purple witchweed</name>
    <name type="synonym">Buchnera hermonthica</name>
    <dbReference type="NCBI Taxonomy" id="68872"/>
    <lineage>
        <taxon>Eukaryota</taxon>
        <taxon>Viridiplantae</taxon>
        <taxon>Streptophyta</taxon>
        <taxon>Embryophyta</taxon>
        <taxon>Tracheophyta</taxon>
        <taxon>Spermatophyta</taxon>
        <taxon>Magnoliopsida</taxon>
        <taxon>eudicotyledons</taxon>
        <taxon>Gunneridae</taxon>
        <taxon>Pentapetalae</taxon>
        <taxon>asterids</taxon>
        <taxon>lamiids</taxon>
        <taxon>Lamiales</taxon>
        <taxon>Orobanchaceae</taxon>
        <taxon>Buchnereae</taxon>
        <taxon>Striga</taxon>
    </lineage>
</organism>
<evidence type="ECO:0000256" key="11">
    <source>
        <dbReference type="ARBA" id="ARBA00023170"/>
    </source>
</evidence>
<dbReference type="PANTHER" id="PTHR47989">
    <property type="entry name" value="OS01G0750732 PROTEIN"/>
    <property type="match status" value="1"/>
</dbReference>
<dbReference type="SUPFAM" id="SSF56112">
    <property type="entry name" value="Protein kinase-like (PK-like)"/>
    <property type="match status" value="1"/>
</dbReference>
<keyword evidence="8" id="KW-0067">ATP-binding</keyword>
<keyword evidence="5" id="KW-0812">Transmembrane</keyword>
<keyword evidence="3" id="KW-0597">Phosphoprotein</keyword>
<gene>
    <name evidence="14" type="ORF">SHERM_04546</name>
</gene>
<reference evidence="14" key="1">
    <citation type="submission" date="2019-12" db="EMBL/GenBank/DDBJ databases">
        <authorList>
            <person name="Scholes J."/>
        </authorList>
    </citation>
    <scope>NUCLEOTIDE SEQUENCE</scope>
</reference>
<evidence type="ECO:0000256" key="7">
    <source>
        <dbReference type="ARBA" id="ARBA00022777"/>
    </source>
</evidence>
<keyword evidence="9" id="KW-1133">Transmembrane helix</keyword>
<evidence type="ECO:0000313" key="15">
    <source>
        <dbReference type="Proteomes" id="UP001153555"/>
    </source>
</evidence>